<reference evidence="8" key="1">
    <citation type="submission" date="2021-06" db="EMBL/GenBank/DDBJ databases">
        <authorList>
            <person name="Hodson N. C."/>
            <person name="Mongue J. A."/>
            <person name="Jaron S. K."/>
        </authorList>
    </citation>
    <scope>NUCLEOTIDE SEQUENCE</scope>
</reference>
<feature type="domain" description="Protein kinase" evidence="7">
    <location>
        <begin position="37"/>
        <end position="326"/>
    </location>
</feature>
<evidence type="ECO:0000256" key="5">
    <source>
        <dbReference type="ARBA" id="ARBA00022777"/>
    </source>
</evidence>
<sequence length="338" mass="38791">MFVAYNNLECIDAQIDHTTDRIIIGFLIVGITRSCDHELWQYSDNGTITVSNRPSYRSGIIPVGVVESEPEDGQRWLEMENHLYETESINETVNNTPSINSILVEETTTNMVTIYYAMEFYNRFVITDTAAVFTTVDGDSQEKIEFSAGPATNPETSKRNWKCRNPNDAMILIGKAAKALDYVHGLGYVHNDINSGNFVVTLKGQVLLIDLDNVEFMEGEDTKIISDHRCTYAYAAPEVLKYKKIIKFSDYWALRATMYEFFFFNFLMNQKDEKIETYIKLGKDAIEIDIKIQEIPNADVRQVLRNLLDTRATKKYSCHCRKHKSTWPRICKLPPGKI</sequence>
<dbReference type="InterPro" id="IPR050236">
    <property type="entry name" value="Ser_Thr_kinase_AGC"/>
</dbReference>
<gene>
    <name evidence="8" type="ORF">AFUS01_LOCUS11974</name>
</gene>
<evidence type="ECO:0000256" key="6">
    <source>
        <dbReference type="ARBA" id="ARBA00022840"/>
    </source>
</evidence>
<dbReference type="PROSITE" id="PS50011">
    <property type="entry name" value="PROTEIN_KINASE_DOM"/>
    <property type="match status" value="1"/>
</dbReference>
<dbReference type="EMBL" id="CAJVCH010093144">
    <property type="protein sequence ID" value="CAG7722864.1"/>
    <property type="molecule type" value="Genomic_DNA"/>
</dbReference>
<dbReference type="PANTHER" id="PTHR24356:SF418">
    <property type="entry name" value="SERINE_THREONINE-PROTEIN KINASE WARTS"/>
    <property type="match status" value="1"/>
</dbReference>
<keyword evidence="3" id="KW-0808">Transferase</keyword>
<dbReference type="EC" id="2.7.11.1" evidence="1"/>
<dbReference type="GO" id="GO:0005524">
    <property type="term" value="F:ATP binding"/>
    <property type="evidence" value="ECO:0007669"/>
    <property type="project" value="UniProtKB-KW"/>
</dbReference>
<keyword evidence="6" id="KW-0067">ATP-binding</keyword>
<evidence type="ECO:0000256" key="2">
    <source>
        <dbReference type="ARBA" id="ARBA00022527"/>
    </source>
</evidence>
<dbReference type="GO" id="GO:0004674">
    <property type="term" value="F:protein serine/threonine kinase activity"/>
    <property type="evidence" value="ECO:0007669"/>
    <property type="project" value="UniProtKB-KW"/>
</dbReference>
<dbReference type="InterPro" id="IPR000719">
    <property type="entry name" value="Prot_kinase_dom"/>
</dbReference>
<dbReference type="SMART" id="SM00220">
    <property type="entry name" value="S_TKc"/>
    <property type="match status" value="1"/>
</dbReference>
<protein>
    <recommendedName>
        <fullName evidence="1">non-specific serine/threonine protein kinase</fullName>
        <ecNumber evidence="1">2.7.11.1</ecNumber>
    </recommendedName>
</protein>
<organism evidence="8 9">
    <name type="scientific">Allacma fusca</name>
    <dbReference type="NCBI Taxonomy" id="39272"/>
    <lineage>
        <taxon>Eukaryota</taxon>
        <taxon>Metazoa</taxon>
        <taxon>Ecdysozoa</taxon>
        <taxon>Arthropoda</taxon>
        <taxon>Hexapoda</taxon>
        <taxon>Collembola</taxon>
        <taxon>Symphypleona</taxon>
        <taxon>Sminthuridae</taxon>
        <taxon>Allacma</taxon>
    </lineage>
</organism>
<accession>A0A8J2JN75</accession>
<keyword evidence="5" id="KW-0418">Kinase</keyword>
<evidence type="ECO:0000256" key="4">
    <source>
        <dbReference type="ARBA" id="ARBA00022741"/>
    </source>
</evidence>
<evidence type="ECO:0000313" key="8">
    <source>
        <dbReference type="EMBL" id="CAG7722864.1"/>
    </source>
</evidence>
<keyword evidence="2" id="KW-0723">Serine/threonine-protein kinase</keyword>
<dbReference type="AlphaFoldDB" id="A0A8J2JN75"/>
<name>A0A8J2JN75_9HEXA</name>
<evidence type="ECO:0000256" key="1">
    <source>
        <dbReference type="ARBA" id="ARBA00012513"/>
    </source>
</evidence>
<dbReference type="GO" id="GO:0035556">
    <property type="term" value="P:intracellular signal transduction"/>
    <property type="evidence" value="ECO:0007669"/>
    <property type="project" value="TreeGrafter"/>
</dbReference>
<comment type="caution">
    <text evidence="8">The sequence shown here is derived from an EMBL/GenBank/DDBJ whole genome shotgun (WGS) entry which is preliminary data.</text>
</comment>
<dbReference type="PANTHER" id="PTHR24356">
    <property type="entry name" value="SERINE/THREONINE-PROTEIN KINASE"/>
    <property type="match status" value="1"/>
</dbReference>
<evidence type="ECO:0000259" key="7">
    <source>
        <dbReference type="PROSITE" id="PS50011"/>
    </source>
</evidence>
<evidence type="ECO:0000256" key="3">
    <source>
        <dbReference type="ARBA" id="ARBA00022679"/>
    </source>
</evidence>
<dbReference type="OrthoDB" id="4062651at2759"/>
<keyword evidence="9" id="KW-1185">Reference proteome</keyword>
<proteinExistence type="predicted"/>
<keyword evidence="4" id="KW-0547">Nucleotide-binding</keyword>
<dbReference type="Proteomes" id="UP000708208">
    <property type="component" value="Unassembled WGS sequence"/>
</dbReference>
<dbReference type="Pfam" id="PF00069">
    <property type="entry name" value="Pkinase"/>
    <property type="match status" value="1"/>
</dbReference>
<evidence type="ECO:0000313" key="9">
    <source>
        <dbReference type="Proteomes" id="UP000708208"/>
    </source>
</evidence>